<keyword evidence="5 9" id="KW-0798">TonB box</keyword>
<reference evidence="13 14" key="1">
    <citation type="submission" date="2020-01" db="EMBL/GenBank/DDBJ databases">
        <authorList>
            <person name="Kim M.K."/>
        </authorList>
    </citation>
    <scope>NUCLEOTIDE SEQUENCE [LARGE SCALE GENOMIC DNA]</scope>
    <source>
        <strain evidence="13 14">172606-1</strain>
    </source>
</reference>
<evidence type="ECO:0000256" key="3">
    <source>
        <dbReference type="ARBA" id="ARBA00022452"/>
    </source>
</evidence>
<dbReference type="InterPro" id="IPR012910">
    <property type="entry name" value="Plug_dom"/>
</dbReference>
<dbReference type="AlphaFoldDB" id="A0A6C0GDE7"/>
<dbReference type="InterPro" id="IPR023996">
    <property type="entry name" value="TonB-dep_OMP_SusC/RagA"/>
</dbReference>
<keyword evidence="14" id="KW-1185">Reference proteome</keyword>
<dbReference type="InterPro" id="IPR039426">
    <property type="entry name" value="TonB-dep_rcpt-like"/>
</dbReference>
<comment type="similarity">
    <text evidence="8 9">Belongs to the TonB-dependent receptor family.</text>
</comment>
<dbReference type="KEGG" id="rhoz:GXP67_04310"/>
<dbReference type="InterPro" id="IPR036942">
    <property type="entry name" value="Beta-barrel_TonB_sf"/>
</dbReference>
<dbReference type="InterPro" id="IPR037066">
    <property type="entry name" value="Plug_dom_sf"/>
</dbReference>
<dbReference type="InterPro" id="IPR008969">
    <property type="entry name" value="CarboxyPept-like_regulatory"/>
</dbReference>
<dbReference type="InterPro" id="IPR000531">
    <property type="entry name" value="Beta-barrel_TonB"/>
</dbReference>
<keyword evidence="10" id="KW-0732">Signal</keyword>
<feature type="domain" description="TonB-dependent receptor-like beta-barrel" evidence="11">
    <location>
        <begin position="432"/>
        <end position="807"/>
    </location>
</feature>
<evidence type="ECO:0000256" key="6">
    <source>
        <dbReference type="ARBA" id="ARBA00023136"/>
    </source>
</evidence>
<evidence type="ECO:0000256" key="8">
    <source>
        <dbReference type="PROSITE-ProRule" id="PRU01360"/>
    </source>
</evidence>
<feature type="signal peptide" evidence="10">
    <location>
        <begin position="1"/>
        <end position="24"/>
    </location>
</feature>
<dbReference type="InterPro" id="IPR023997">
    <property type="entry name" value="TonB-dep_OMP_SusC/RagA_CS"/>
</dbReference>
<dbReference type="NCBIfam" id="TIGR04056">
    <property type="entry name" value="OMP_RagA_SusC"/>
    <property type="match status" value="1"/>
</dbReference>
<evidence type="ECO:0000256" key="5">
    <source>
        <dbReference type="ARBA" id="ARBA00023077"/>
    </source>
</evidence>
<dbReference type="Gene3D" id="2.40.170.20">
    <property type="entry name" value="TonB-dependent receptor, beta-barrel domain"/>
    <property type="match status" value="1"/>
</dbReference>
<evidence type="ECO:0000256" key="1">
    <source>
        <dbReference type="ARBA" id="ARBA00004571"/>
    </source>
</evidence>
<keyword evidence="7 8" id="KW-0998">Cell outer membrane</keyword>
<proteinExistence type="inferred from homology"/>
<comment type="subcellular location">
    <subcellularLocation>
        <location evidence="1 8">Cell outer membrane</location>
        <topology evidence="1 8">Multi-pass membrane protein</topology>
    </subcellularLocation>
</comment>
<evidence type="ECO:0000256" key="2">
    <source>
        <dbReference type="ARBA" id="ARBA00022448"/>
    </source>
</evidence>
<keyword evidence="6 8" id="KW-0472">Membrane</keyword>
<feature type="chain" id="PRO_5025669107" evidence="10">
    <location>
        <begin position="25"/>
        <end position="1025"/>
    </location>
</feature>
<gene>
    <name evidence="13" type="ORF">GXP67_04310</name>
</gene>
<dbReference type="NCBIfam" id="TIGR04057">
    <property type="entry name" value="SusC_RagA_signa"/>
    <property type="match status" value="1"/>
</dbReference>
<evidence type="ECO:0000259" key="12">
    <source>
        <dbReference type="Pfam" id="PF07715"/>
    </source>
</evidence>
<dbReference type="Pfam" id="PF07715">
    <property type="entry name" value="Plug"/>
    <property type="match status" value="1"/>
</dbReference>
<sequence>MKEINFKHIFTILLVVCCVQAAWAQQAVKGRVLDDANQPLPGVNVLIKGSTVGTATDIDGNYSLQAPDGNGTLVFSAIGFVTEEMPINNQSTINVSMVPDIKSLSEVVVTALGIEKDTRTLGYSVTSIDGSIIDKARETNVINSLQGRVAGLSISPGNGGPASSSRINLRGVSNFTGGSPLFVINGVPMDNTNRGNAGEWGGSNNGDGIANINPDDIESMTVLKGATAAALYGTRAANGVILITTKTGKQNQNLAVEYNSNLQFAKVINFTDFQYEYGQGTQGNRPTDVNSARVSGLESWGAKLDGAPYTQFDGKQYPYSAVKDNIDKFYRTAPTFTNTVAVSGGNEMTNFRLSLSSMDSKSVLENSEVKRKTINLNVNQKITKKLEVSLMANYIDQQDKNRAGLSDSPMNANFGITFLATSFNQEALKPGFDPVTGNELVFNDNIYVTNPYFVTSQYKNNIGRKRLISSVSAKYQFADWIYFQARMGYDLINDKNFGITPYGTAYSRLGGLGQGTSEATEMNVDGLLGINRKLTDDLGLNIALGANLRKNKRESVGIGGNQLSIPYLYNINNTLQRNSSYGFNERQVQSAYYTLDLDYREFLTLTTTGRYDIYSTLPAANRGIFAPSVSASFVFSELFSLPAMSFGKVRASYAQTSGEAFDAYLTSQYYSLGQTINGLPQGGFGSQLPNLNLKPFRLNEVEVGAELKFLDNRLGIDVAYFNRKTTDEIVSGPLSVTTGYTSQVLNLGSTQNKGLEVLLTGTPVMTNNFKWDVSFNMTNIKNTIVDIDGDGGTTTLGLGTYRPLNANVAHVKGMAAAQIMAYDYKYDANGNVIIGTNGVPERGTLTPMGTALPKLYGGLNNSFSIKDFSFSFLFDYNFGAKVLSATNHYSIVRGLHQMTLEGRETGIVATGVTAEGAVNTVNVPAYTYYPQLATNISKLSVFDADFIKLRQVVIGYSLPSALLGKLPVQSVTLSAVGRNLATLLKHTENFDPEAGISSDIRYAGVEGSQLPSTRTYGFTLNVVFK</sequence>
<dbReference type="Gene3D" id="2.60.40.1120">
    <property type="entry name" value="Carboxypeptidase-like, regulatory domain"/>
    <property type="match status" value="1"/>
</dbReference>
<feature type="domain" description="TonB-dependent receptor plug" evidence="12">
    <location>
        <begin position="119"/>
        <end position="240"/>
    </location>
</feature>
<dbReference type="Pfam" id="PF00593">
    <property type="entry name" value="TonB_dep_Rec_b-barrel"/>
    <property type="match status" value="1"/>
</dbReference>
<evidence type="ECO:0000256" key="4">
    <source>
        <dbReference type="ARBA" id="ARBA00022692"/>
    </source>
</evidence>
<evidence type="ECO:0000313" key="14">
    <source>
        <dbReference type="Proteomes" id="UP000480178"/>
    </source>
</evidence>
<keyword evidence="3 8" id="KW-1134">Transmembrane beta strand</keyword>
<dbReference type="Proteomes" id="UP000480178">
    <property type="component" value="Chromosome"/>
</dbReference>
<evidence type="ECO:0000256" key="10">
    <source>
        <dbReference type="SAM" id="SignalP"/>
    </source>
</evidence>
<dbReference type="Pfam" id="PF13715">
    <property type="entry name" value="CarbopepD_reg_2"/>
    <property type="match status" value="1"/>
</dbReference>
<keyword evidence="2 8" id="KW-0813">Transport</keyword>
<dbReference type="SUPFAM" id="SSF56935">
    <property type="entry name" value="Porins"/>
    <property type="match status" value="1"/>
</dbReference>
<dbReference type="SUPFAM" id="SSF49464">
    <property type="entry name" value="Carboxypeptidase regulatory domain-like"/>
    <property type="match status" value="1"/>
</dbReference>
<dbReference type="PROSITE" id="PS52016">
    <property type="entry name" value="TONB_DEPENDENT_REC_3"/>
    <property type="match status" value="1"/>
</dbReference>
<evidence type="ECO:0000313" key="13">
    <source>
        <dbReference type="EMBL" id="QHT65947.1"/>
    </source>
</evidence>
<dbReference type="EMBL" id="CP048222">
    <property type="protein sequence ID" value="QHT65947.1"/>
    <property type="molecule type" value="Genomic_DNA"/>
</dbReference>
<dbReference type="RefSeq" id="WP_162442020.1">
    <property type="nucleotide sequence ID" value="NZ_CP048222.1"/>
</dbReference>
<evidence type="ECO:0000256" key="9">
    <source>
        <dbReference type="RuleBase" id="RU003357"/>
    </source>
</evidence>
<evidence type="ECO:0000259" key="11">
    <source>
        <dbReference type="Pfam" id="PF00593"/>
    </source>
</evidence>
<protein>
    <submittedName>
        <fullName evidence="13">SusC/RagA family TonB-linked outer membrane protein</fullName>
    </submittedName>
</protein>
<accession>A0A6C0GDE7</accession>
<organism evidence="13 14">
    <name type="scientific">Rhodocytophaga rosea</name>
    <dbReference type="NCBI Taxonomy" id="2704465"/>
    <lineage>
        <taxon>Bacteria</taxon>
        <taxon>Pseudomonadati</taxon>
        <taxon>Bacteroidota</taxon>
        <taxon>Cytophagia</taxon>
        <taxon>Cytophagales</taxon>
        <taxon>Rhodocytophagaceae</taxon>
        <taxon>Rhodocytophaga</taxon>
    </lineage>
</organism>
<keyword evidence="4 8" id="KW-0812">Transmembrane</keyword>
<dbReference type="FunFam" id="2.60.40.1120:FF:000003">
    <property type="entry name" value="Outer membrane protein Omp121"/>
    <property type="match status" value="1"/>
</dbReference>
<dbReference type="Gene3D" id="2.170.130.10">
    <property type="entry name" value="TonB-dependent receptor, plug domain"/>
    <property type="match status" value="1"/>
</dbReference>
<name>A0A6C0GDE7_9BACT</name>
<evidence type="ECO:0000256" key="7">
    <source>
        <dbReference type="ARBA" id="ARBA00023237"/>
    </source>
</evidence>
<dbReference type="GO" id="GO:0009279">
    <property type="term" value="C:cell outer membrane"/>
    <property type="evidence" value="ECO:0007669"/>
    <property type="project" value="UniProtKB-SubCell"/>
</dbReference>